<protein>
    <recommendedName>
        <fullName evidence="1">Copper chaperone CopZ</fullName>
    </recommendedName>
</protein>
<dbReference type="PROSITE" id="PS01047">
    <property type="entry name" value="HMA_1"/>
    <property type="match status" value="1"/>
</dbReference>
<dbReference type="Pfam" id="PF00403">
    <property type="entry name" value="HMA"/>
    <property type="match status" value="1"/>
</dbReference>
<dbReference type="InterPro" id="IPR006121">
    <property type="entry name" value="HMA_dom"/>
</dbReference>
<dbReference type="InterPro" id="IPR006122">
    <property type="entry name" value="HMA_Cu_ion-bd"/>
</dbReference>
<evidence type="ECO:0000313" key="5">
    <source>
        <dbReference type="EMBL" id="OJG13819.1"/>
    </source>
</evidence>
<dbReference type="PANTHER" id="PTHR46594">
    <property type="entry name" value="P-TYPE CATION-TRANSPORTING ATPASE"/>
    <property type="match status" value="1"/>
</dbReference>
<name>A0A1L8R216_9ENTE</name>
<sequence length="71" mass="7641">MKMKQTFNISGMSCEHCVARVEGAINALPGVKKVKINLKKNNGVVKYDDTQLTTEKIVEAVSAAGYPTEAA</sequence>
<dbReference type="Gene3D" id="3.30.70.100">
    <property type="match status" value="1"/>
</dbReference>
<dbReference type="GO" id="GO:0005507">
    <property type="term" value="F:copper ion binding"/>
    <property type="evidence" value="ECO:0007669"/>
    <property type="project" value="InterPro"/>
</dbReference>
<evidence type="ECO:0000256" key="2">
    <source>
        <dbReference type="ARBA" id="ARBA00022723"/>
    </source>
</evidence>
<evidence type="ECO:0000259" key="4">
    <source>
        <dbReference type="PROSITE" id="PS50846"/>
    </source>
</evidence>
<comment type="caution">
    <text evidence="5">The sequence shown here is derived from an EMBL/GenBank/DDBJ whole genome shotgun (WGS) entry which is preliminary data.</text>
</comment>
<dbReference type="NCBIfam" id="TIGR00003">
    <property type="entry name" value="copper ion binding protein"/>
    <property type="match status" value="1"/>
</dbReference>
<dbReference type="NCBIfam" id="NF033794">
    <property type="entry name" value="chaper_CopZ_Eh"/>
    <property type="match status" value="1"/>
</dbReference>
<evidence type="ECO:0000313" key="6">
    <source>
        <dbReference type="Proteomes" id="UP000182835"/>
    </source>
</evidence>
<dbReference type="AlphaFoldDB" id="A0A1L8R216"/>
<evidence type="ECO:0000256" key="1">
    <source>
        <dbReference type="ARBA" id="ARBA00015313"/>
    </source>
</evidence>
<dbReference type="FunFam" id="3.30.70.100:FF:000005">
    <property type="entry name" value="Copper-exporting P-type ATPase A"/>
    <property type="match status" value="1"/>
</dbReference>
<dbReference type="PRINTS" id="PR00946">
    <property type="entry name" value="HGSCAVENGER"/>
</dbReference>
<keyword evidence="3" id="KW-0186">Copper</keyword>
<dbReference type="SUPFAM" id="SSF55008">
    <property type="entry name" value="HMA, heavy metal-associated domain"/>
    <property type="match status" value="1"/>
</dbReference>
<dbReference type="Proteomes" id="UP000182835">
    <property type="component" value="Unassembled WGS sequence"/>
</dbReference>
<accession>A0A1L8R216</accession>
<dbReference type="InterPro" id="IPR001802">
    <property type="entry name" value="MerP/CopZ"/>
</dbReference>
<dbReference type="STRING" id="317010.RU96_GL001746"/>
<dbReference type="PROSITE" id="PS50846">
    <property type="entry name" value="HMA_2"/>
    <property type="match status" value="1"/>
</dbReference>
<dbReference type="InterPro" id="IPR017969">
    <property type="entry name" value="Heavy-metal-associated_CS"/>
</dbReference>
<proteinExistence type="predicted"/>
<feature type="domain" description="HMA" evidence="4">
    <location>
        <begin position="3"/>
        <end position="69"/>
    </location>
</feature>
<dbReference type="EMBL" id="JXKG01000033">
    <property type="protein sequence ID" value="OJG13819.1"/>
    <property type="molecule type" value="Genomic_DNA"/>
</dbReference>
<reference evidence="5 6" key="1">
    <citation type="submission" date="2014-12" db="EMBL/GenBank/DDBJ databases">
        <title>Draft genome sequences of 29 type strains of Enterococci.</title>
        <authorList>
            <person name="Zhong Z."/>
            <person name="Sun Z."/>
            <person name="Liu W."/>
            <person name="Zhang W."/>
            <person name="Zhang H."/>
        </authorList>
    </citation>
    <scope>NUCLEOTIDE SEQUENCE [LARGE SCALE GENOMIC DNA]</scope>
    <source>
        <strain evidence="5 6">DSM 21207</strain>
    </source>
</reference>
<dbReference type="CDD" id="cd00371">
    <property type="entry name" value="HMA"/>
    <property type="match status" value="1"/>
</dbReference>
<keyword evidence="2" id="KW-0479">Metal-binding</keyword>
<gene>
    <name evidence="5" type="ORF">RU96_GL001746</name>
</gene>
<dbReference type="InterPro" id="IPR036163">
    <property type="entry name" value="HMA_dom_sf"/>
</dbReference>
<evidence type="ECO:0000256" key="3">
    <source>
        <dbReference type="ARBA" id="ARBA00023008"/>
    </source>
</evidence>
<dbReference type="PANTHER" id="PTHR46594:SF4">
    <property type="entry name" value="P-TYPE CATION-TRANSPORTING ATPASE"/>
    <property type="match status" value="1"/>
</dbReference>
<organism evidence="5 6">
    <name type="scientific">Enterococcus canintestini</name>
    <dbReference type="NCBI Taxonomy" id="317010"/>
    <lineage>
        <taxon>Bacteria</taxon>
        <taxon>Bacillati</taxon>
        <taxon>Bacillota</taxon>
        <taxon>Bacilli</taxon>
        <taxon>Lactobacillales</taxon>
        <taxon>Enterococcaceae</taxon>
        <taxon>Enterococcus</taxon>
    </lineage>
</organism>